<protein>
    <recommendedName>
        <fullName evidence="6">GP55 protein</fullName>
    </recommendedName>
</protein>
<dbReference type="STRING" id="28045.AWB95_02030"/>
<keyword evidence="1" id="KW-1133">Transmembrane helix</keyword>
<reference evidence="2 4" key="1">
    <citation type="submission" date="2016-01" db="EMBL/GenBank/DDBJ databases">
        <title>The new phylogeny of the genus Mycobacterium.</title>
        <authorList>
            <person name="Tarcisio F."/>
            <person name="Conor M."/>
            <person name="Antonella G."/>
            <person name="Elisabetta G."/>
            <person name="Giulia F.S."/>
            <person name="Sara T."/>
            <person name="Anna F."/>
            <person name="Clotilde B."/>
            <person name="Roberto B."/>
            <person name="Veronica D.S."/>
            <person name="Fabio R."/>
            <person name="Monica P."/>
            <person name="Olivier J."/>
            <person name="Enrico T."/>
            <person name="Nicola S."/>
        </authorList>
    </citation>
    <scope>NUCLEOTIDE SEQUENCE [LARGE SCALE GENOMIC DNA]</scope>
    <source>
        <strain evidence="2 4">DSM 44243</strain>
    </source>
</reference>
<evidence type="ECO:0000313" key="4">
    <source>
        <dbReference type="Proteomes" id="UP000193907"/>
    </source>
</evidence>
<accession>A0A1X1RWG4</accession>
<reference evidence="3 5" key="2">
    <citation type="journal article" date="2017" name="Infect. Genet. Evol.">
        <title>The new phylogeny of the genus Mycobacterium: The old and the news.</title>
        <authorList>
            <person name="Tortoli E."/>
            <person name="Fedrizzi T."/>
            <person name="Meehan C.J."/>
            <person name="Trovato A."/>
            <person name="Grottola A."/>
            <person name="Giacobazzi E."/>
            <person name="Serpini G.F."/>
            <person name="Tagliazucchi S."/>
            <person name="Fabio A."/>
            <person name="Bettua C."/>
            <person name="Bertorelli R."/>
            <person name="Frascaro F."/>
            <person name="De Sanctis V."/>
            <person name="Pecorari M."/>
            <person name="Jousson O."/>
            <person name="Segata N."/>
            <person name="Cirillo D.M."/>
        </authorList>
    </citation>
    <scope>NUCLEOTIDE SEQUENCE [LARGE SCALE GENOMIC DNA]</scope>
    <source>
        <strain evidence="3 5">NCTC 12882</strain>
    </source>
</reference>
<dbReference type="RefSeq" id="WP_062540256.1">
    <property type="nucleotide sequence ID" value="NZ_BBUN01000184.1"/>
</dbReference>
<feature type="transmembrane region" description="Helical" evidence="1">
    <location>
        <begin position="178"/>
        <end position="199"/>
    </location>
</feature>
<dbReference type="EMBL" id="PDKV01000010">
    <property type="protein sequence ID" value="PIB79029.1"/>
    <property type="molecule type" value="Genomic_DNA"/>
</dbReference>
<evidence type="ECO:0000256" key="1">
    <source>
        <dbReference type="SAM" id="Phobius"/>
    </source>
</evidence>
<dbReference type="Proteomes" id="UP000193907">
    <property type="component" value="Unassembled WGS sequence"/>
</dbReference>
<dbReference type="Proteomes" id="UP000230971">
    <property type="component" value="Unassembled WGS sequence"/>
</dbReference>
<name>A0A1X1RWG4_MYCCE</name>
<feature type="transmembrane region" description="Helical" evidence="1">
    <location>
        <begin position="70"/>
        <end position="88"/>
    </location>
</feature>
<feature type="transmembrane region" description="Helical" evidence="1">
    <location>
        <begin position="109"/>
        <end position="127"/>
    </location>
</feature>
<keyword evidence="1" id="KW-0812">Transmembrane</keyword>
<evidence type="ECO:0000313" key="5">
    <source>
        <dbReference type="Proteomes" id="UP000230971"/>
    </source>
</evidence>
<gene>
    <name evidence="2" type="ORF">AWB95_02030</name>
    <name evidence="3" type="ORF">CQY23_10020</name>
</gene>
<evidence type="ECO:0000313" key="3">
    <source>
        <dbReference type="EMBL" id="PIB79029.1"/>
    </source>
</evidence>
<organism evidence="2 4">
    <name type="scientific">Mycobacterium celatum</name>
    <dbReference type="NCBI Taxonomy" id="28045"/>
    <lineage>
        <taxon>Bacteria</taxon>
        <taxon>Bacillati</taxon>
        <taxon>Actinomycetota</taxon>
        <taxon>Actinomycetes</taxon>
        <taxon>Mycobacteriales</taxon>
        <taxon>Mycobacteriaceae</taxon>
        <taxon>Mycobacterium</taxon>
    </lineage>
</organism>
<feature type="transmembrane region" description="Helical" evidence="1">
    <location>
        <begin position="205"/>
        <end position="223"/>
    </location>
</feature>
<evidence type="ECO:0008006" key="6">
    <source>
        <dbReference type="Google" id="ProtNLM"/>
    </source>
</evidence>
<proteinExistence type="predicted"/>
<keyword evidence="4" id="KW-1185">Reference proteome</keyword>
<keyword evidence="1" id="KW-0472">Membrane</keyword>
<evidence type="ECO:0000313" key="2">
    <source>
        <dbReference type="EMBL" id="ORV19063.1"/>
    </source>
</evidence>
<sequence length="249" mass="27170">MLAALISATLAAIVCSLWIRRHTWQSRWEAGATLNIALQGCAVLLMSPWASATFGPALHRILGLWNVEDLLGHLCLVVAVAAIIDHALARLTDEEKVQGLLHRHVGRPVRLGVPMLAAVFVIADEAYHPDLFPAHVSTVWLGAYWLVLGSLLIYLLSYAGRVLLILRHDPRSRSTVDLYLISAGFGVAANVIQMATAWAGIDVTLPVWLCGCLGTTGFAYASARSWRSKVNWFTPGYRLPPQPLPPHSS</sequence>
<dbReference type="OrthoDB" id="4703875at2"/>
<dbReference type="AlphaFoldDB" id="A0A1X1RWG4"/>
<dbReference type="EMBL" id="LQOM01000011">
    <property type="protein sequence ID" value="ORV19063.1"/>
    <property type="molecule type" value="Genomic_DNA"/>
</dbReference>
<feature type="transmembrane region" description="Helical" evidence="1">
    <location>
        <begin position="139"/>
        <end position="166"/>
    </location>
</feature>
<comment type="caution">
    <text evidence="2">The sequence shown here is derived from an EMBL/GenBank/DDBJ whole genome shotgun (WGS) entry which is preliminary data.</text>
</comment>